<dbReference type="Proteomes" id="UP000176583">
    <property type="component" value="Unassembled WGS sequence"/>
</dbReference>
<protein>
    <recommendedName>
        <fullName evidence="3">AttH domain-containing protein</fullName>
    </recommendedName>
</protein>
<sequence>MARSTKQASQGGPHLDCWHYLDYRDGKHDKYFAEWKYFNFTQPGLAGYIVYYILSPEKQTSISGGRLLIRAFKNNASFGSIKRIPVDRIQCDNVSADIIMDGAEIVEKNPYLYEIRGNIDDISWTLDYQQKTPTIEGFQNLNAGFLRWERANWLVEMPGAKVSGEIRKGKEVFRINGLGYTDTNWGEMIPLSSRWEWGQCNDEKLSFTFGMLYGIRKIKKAYFFFSAGNRTMALEDAQCHVEHTEWVKDKNTGLRMPSRSSFTFRDKDYVVRFSSRLIQNDILGLKFSSLLPKVVVSEQLVQYRGAIEKNGVPIHEFEGMGFREWTTRTWKKVPLLF</sequence>
<evidence type="ECO:0000313" key="1">
    <source>
        <dbReference type="EMBL" id="OGC44832.1"/>
    </source>
</evidence>
<dbReference type="Gene3D" id="2.40.370.10">
    <property type="entry name" value="AttH-like domain"/>
    <property type="match status" value="1"/>
</dbReference>
<evidence type="ECO:0000313" key="2">
    <source>
        <dbReference type="Proteomes" id="UP000176583"/>
    </source>
</evidence>
<reference evidence="1 2" key="1">
    <citation type="journal article" date="2016" name="Nat. Commun.">
        <title>Thousands of microbial genomes shed light on interconnected biogeochemical processes in an aquifer system.</title>
        <authorList>
            <person name="Anantharaman K."/>
            <person name="Brown C.T."/>
            <person name="Hug L.A."/>
            <person name="Sharon I."/>
            <person name="Castelle C.J."/>
            <person name="Probst A.J."/>
            <person name="Thomas B.C."/>
            <person name="Singh A."/>
            <person name="Wilkins M.J."/>
            <person name="Karaoz U."/>
            <person name="Brodie E.L."/>
            <person name="Williams K.H."/>
            <person name="Hubbard S.S."/>
            <person name="Banfield J.F."/>
        </authorList>
    </citation>
    <scope>NUCLEOTIDE SEQUENCE [LARGE SCALE GENOMIC DNA]</scope>
</reference>
<proteinExistence type="predicted"/>
<evidence type="ECO:0008006" key="3">
    <source>
        <dbReference type="Google" id="ProtNLM"/>
    </source>
</evidence>
<accession>A0A1F4UIZ1</accession>
<dbReference type="EMBL" id="MEUW01000008">
    <property type="protein sequence ID" value="OGC44832.1"/>
    <property type="molecule type" value="Genomic_DNA"/>
</dbReference>
<dbReference type="AlphaFoldDB" id="A0A1F4UIZ1"/>
<organism evidence="1 2">
    <name type="scientific">candidate division WWE3 bacterium RBG_19FT_COMBO_53_11</name>
    <dbReference type="NCBI Taxonomy" id="1802613"/>
    <lineage>
        <taxon>Bacteria</taxon>
        <taxon>Katanobacteria</taxon>
    </lineage>
</organism>
<comment type="caution">
    <text evidence="1">The sequence shown here is derived from an EMBL/GenBank/DDBJ whole genome shotgun (WGS) entry which is preliminary data.</text>
</comment>
<gene>
    <name evidence="1" type="ORF">A2V54_02320</name>
</gene>
<name>A0A1F4UIZ1_UNCKA</name>
<dbReference type="SUPFAM" id="SSF159245">
    <property type="entry name" value="AttH-like"/>
    <property type="match status" value="1"/>
</dbReference>
<dbReference type="STRING" id="1802613.A2V54_02320"/>
<dbReference type="InterPro" id="IPR023374">
    <property type="entry name" value="AttH-like_dom_sf"/>
</dbReference>